<evidence type="ECO:0000256" key="3">
    <source>
        <dbReference type="ARBA" id="ARBA00022630"/>
    </source>
</evidence>
<dbReference type="InterPro" id="IPR050641">
    <property type="entry name" value="RIFMO-like"/>
</dbReference>
<evidence type="ECO:0000313" key="8">
    <source>
        <dbReference type="EMBL" id="KAH7020703.1"/>
    </source>
</evidence>
<dbReference type="Gene3D" id="3.40.30.20">
    <property type="match status" value="1"/>
</dbReference>
<dbReference type="SUPFAM" id="SSF52833">
    <property type="entry name" value="Thioredoxin-like"/>
    <property type="match status" value="1"/>
</dbReference>
<reference evidence="8" key="1">
    <citation type="journal article" date="2021" name="Nat. Commun.">
        <title>Genetic determinants of endophytism in the Arabidopsis root mycobiome.</title>
        <authorList>
            <person name="Mesny F."/>
            <person name="Miyauchi S."/>
            <person name="Thiergart T."/>
            <person name="Pickel B."/>
            <person name="Atanasova L."/>
            <person name="Karlsson M."/>
            <person name="Huettel B."/>
            <person name="Barry K.W."/>
            <person name="Haridas S."/>
            <person name="Chen C."/>
            <person name="Bauer D."/>
            <person name="Andreopoulos W."/>
            <person name="Pangilinan J."/>
            <person name="LaButti K."/>
            <person name="Riley R."/>
            <person name="Lipzen A."/>
            <person name="Clum A."/>
            <person name="Drula E."/>
            <person name="Henrissat B."/>
            <person name="Kohler A."/>
            <person name="Grigoriev I.V."/>
            <person name="Martin F.M."/>
            <person name="Hacquard S."/>
        </authorList>
    </citation>
    <scope>NUCLEOTIDE SEQUENCE</scope>
    <source>
        <strain evidence="8">MPI-CAGE-CH-0230</strain>
    </source>
</reference>
<dbReference type="Gene3D" id="3.30.9.10">
    <property type="entry name" value="D-Amino Acid Oxidase, subunit A, domain 2"/>
    <property type="match status" value="1"/>
</dbReference>
<comment type="similarity">
    <text evidence="2">Belongs to the PheA/TfdB FAD monooxygenase family.</text>
</comment>
<evidence type="ECO:0000256" key="1">
    <source>
        <dbReference type="ARBA" id="ARBA00005179"/>
    </source>
</evidence>
<accession>A0A9P8XV13</accession>
<dbReference type="InterPro" id="IPR036249">
    <property type="entry name" value="Thioredoxin-like_sf"/>
</dbReference>
<dbReference type="SUPFAM" id="SSF54373">
    <property type="entry name" value="FAD-linked reductases, C-terminal domain"/>
    <property type="match status" value="1"/>
</dbReference>
<dbReference type="EMBL" id="JAGTJQ010000010">
    <property type="protein sequence ID" value="KAH7020703.1"/>
    <property type="molecule type" value="Genomic_DNA"/>
</dbReference>
<dbReference type="PANTHER" id="PTHR43004:SF4">
    <property type="entry name" value="FAD-BINDING DOMAIN-CONTAINING PROTEIN"/>
    <property type="match status" value="1"/>
</dbReference>
<dbReference type="InterPro" id="IPR012941">
    <property type="entry name" value="Phe_hydrox_C_dim_dom"/>
</dbReference>
<evidence type="ECO:0000259" key="7">
    <source>
        <dbReference type="Pfam" id="PF07976"/>
    </source>
</evidence>
<evidence type="ECO:0000256" key="2">
    <source>
        <dbReference type="ARBA" id="ARBA00007801"/>
    </source>
</evidence>
<gene>
    <name evidence="8" type="ORF">B0I36DRAFT_376906</name>
</gene>
<dbReference type="GeneID" id="70190056"/>
<dbReference type="PRINTS" id="PR00420">
    <property type="entry name" value="RNGMNOXGNASE"/>
</dbReference>
<dbReference type="RefSeq" id="XP_046006904.1">
    <property type="nucleotide sequence ID" value="XM_046160510.1"/>
</dbReference>
<feature type="domain" description="FAD-binding" evidence="6">
    <location>
        <begin position="110"/>
        <end position="220"/>
    </location>
</feature>
<feature type="domain" description="Phenol hydroxylase-like C-terminal dimerisation" evidence="7">
    <location>
        <begin position="252"/>
        <end position="413"/>
    </location>
</feature>
<evidence type="ECO:0000259" key="6">
    <source>
        <dbReference type="Pfam" id="PF01494"/>
    </source>
</evidence>
<evidence type="ECO:0000256" key="4">
    <source>
        <dbReference type="ARBA" id="ARBA00022827"/>
    </source>
</evidence>
<dbReference type="PANTHER" id="PTHR43004">
    <property type="entry name" value="TRK SYSTEM POTASSIUM UPTAKE PROTEIN"/>
    <property type="match status" value="1"/>
</dbReference>
<dbReference type="Proteomes" id="UP000756346">
    <property type="component" value="Unassembled WGS sequence"/>
</dbReference>
<evidence type="ECO:0000313" key="9">
    <source>
        <dbReference type="Proteomes" id="UP000756346"/>
    </source>
</evidence>
<comment type="pathway">
    <text evidence="1">Secondary metabolite biosynthesis.</text>
</comment>
<name>A0A9P8XV13_9PEZI</name>
<keyword evidence="3" id="KW-0285">Flavoprotein</keyword>
<dbReference type="GO" id="GO:0016709">
    <property type="term" value="F:oxidoreductase activity, acting on paired donors, with incorporation or reduction of molecular oxygen, NAD(P)H as one donor, and incorporation of one atom of oxygen"/>
    <property type="evidence" value="ECO:0007669"/>
    <property type="project" value="UniProtKB-ARBA"/>
</dbReference>
<dbReference type="AlphaFoldDB" id="A0A9P8XV13"/>
<proteinExistence type="inferred from homology"/>
<organism evidence="8 9">
    <name type="scientific">Microdochium trichocladiopsis</name>
    <dbReference type="NCBI Taxonomy" id="1682393"/>
    <lineage>
        <taxon>Eukaryota</taxon>
        <taxon>Fungi</taxon>
        <taxon>Dikarya</taxon>
        <taxon>Ascomycota</taxon>
        <taxon>Pezizomycotina</taxon>
        <taxon>Sordariomycetes</taxon>
        <taxon>Xylariomycetidae</taxon>
        <taxon>Xylariales</taxon>
        <taxon>Microdochiaceae</taxon>
        <taxon>Microdochium</taxon>
    </lineage>
</organism>
<keyword evidence="9" id="KW-1185">Reference proteome</keyword>
<dbReference type="Pfam" id="PF01494">
    <property type="entry name" value="FAD_binding_3"/>
    <property type="match status" value="1"/>
</dbReference>
<keyword evidence="5" id="KW-0560">Oxidoreductase</keyword>
<dbReference type="InterPro" id="IPR038220">
    <property type="entry name" value="PHOX_C_sf"/>
</dbReference>
<dbReference type="Gene3D" id="3.50.50.60">
    <property type="entry name" value="FAD/NAD(P)-binding domain"/>
    <property type="match status" value="1"/>
</dbReference>
<keyword evidence="4" id="KW-0274">FAD</keyword>
<protein>
    <submittedName>
        <fullName evidence="8">Phenol hydroxylase</fullName>
    </submittedName>
</protein>
<dbReference type="Pfam" id="PF07976">
    <property type="entry name" value="Phe_hydrox_dim"/>
    <property type="match status" value="1"/>
</dbReference>
<dbReference type="InterPro" id="IPR036188">
    <property type="entry name" value="FAD/NAD-bd_sf"/>
</dbReference>
<sequence length="474" mass="52116">MSVMSGLLTQKVASEAGDQCCLFSGRPASVAAYQTAAWRASEVAPQVRSQRLPDTYTQGTPRRSVWGVLDGELDTDFPGIWSKTVVHSHEHGTVLIIPRERNMTRFYIEMKESDTSCGLLLDQIMQQARLILAPYRLEWTSVAQRVTARFSDPAERAFIGGDASHTHCPKAAQGMNTSVHDSWNLAWKLNLAVRGLARPGVLLSTYELERKKIAFDLIDFDYEHATSIAAGDAETLAASFRTNVRFIAGVGVEYGANSINQTGVATEQGTGTLLALAKPGCTLPPAKATRYIDANPVDLQLEIPVLGQFRIYLLVPDLTGSTEAGFLRDLDQSVRDPASFWSRVSTTAATSYASKPRPSRPKDQHILPERYTAVSELFTFALITSTDKNDFELASLPSTFAHSKWTVYLDDACSLDTRGLSCSEKWFGSARESKDIVVLKWSVKRWQPSSQVGAGIAAVQCLDQYYESFLQAGP</sequence>
<evidence type="ECO:0000256" key="5">
    <source>
        <dbReference type="ARBA" id="ARBA00023002"/>
    </source>
</evidence>
<dbReference type="InterPro" id="IPR002938">
    <property type="entry name" value="FAD-bd"/>
</dbReference>
<comment type="caution">
    <text evidence="8">The sequence shown here is derived from an EMBL/GenBank/DDBJ whole genome shotgun (WGS) entry which is preliminary data.</text>
</comment>
<dbReference type="OrthoDB" id="5325318at2759"/>
<dbReference type="GO" id="GO:0071949">
    <property type="term" value="F:FAD binding"/>
    <property type="evidence" value="ECO:0007669"/>
    <property type="project" value="InterPro"/>
</dbReference>
<dbReference type="SUPFAM" id="SSF51905">
    <property type="entry name" value="FAD/NAD(P)-binding domain"/>
    <property type="match status" value="1"/>
</dbReference>